<evidence type="ECO:0000256" key="2">
    <source>
        <dbReference type="ARBA" id="ARBA00022603"/>
    </source>
</evidence>
<dbReference type="Pfam" id="PF02086">
    <property type="entry name" value="MethyltransfD12"/>
    <property type="match status" value="1"/>
</dbReference>
<dbReference type="PROSITE" id="PS00092">
    <property type="entry name" value="N6_MTASE"/>
    <property type="match status" value="1"/>
</dbReference>
<keyword evidence="3" id="KW-0808">Transferase</keyword>
<dbReference type="Gene3D" id="3.40.50.150">
    <property type="entry name" value="Vaccinia Virus protein VP39"/>
    <property type="match status" value="2"/>
</dbReference>
<gene>
    <name evidence="7" type="ORF">GCM10023226_16960</name>
</gene>
<evidence type="ECO:0000256" key="5">
    <source>
        <dbReference type="ARBA" id="ARBA00047942"/>
    </source>
</evidence>
<dbReference type="PRINTS" id="PR00505">
    <property type="entry name" value="D12N6MTFRASE"/>
</dbReference>
<dbReference type="PANTHER" id="PTHR30481:SF4">
    <property type="entry name" value="SITE-SPECIFIC DNA-METHYLTRANSFERASE (ADENINE-SPECIFIC)"/>
    <property type="match status" value="1"/>
</dbReference>
<feature type="region of interest" description="Disordered" evidence="6">
    <location>
        <begin position="1"/>
        <end position="31"/>
    </location>
</feature>
<keyword evidence="2 7" id="KW-0489">Methyltransferase</keyword>
<sequence>MDTARRAADGLPSRPNMGDDGGMTAEPTPPDIGVVARRSAALRYPGSKWSMAVDIVANFGPHYHYVEPYFGSGAVFFTKPVSPHEIINDASHVVVNFFRVLRDHTDDLLWSLETTPWSREEYTNSDIVTGDALEDARRFVVRVWQAHASDLAKKTGWKTRGSRQRARGMSVRWQRVPEDLLELAMRLRDAEIENRPAVDVMRRYAAPDCLIYADPPYLPSTRTQKMYGQEMTIDDHIDMLETLVKHPGPAVLSGYDNDLYNDYLSEWDQVVIKPPKVEKAAVRLEKLWIRREARP</sequence>
<dbReference type="GO" id="GO:0008168">
    <property type="term" value="F:methyltransferase activity"/>
    <property type="evidence" value="ECO:0007669"/>
    <property type="project" value="UniProtKB-KW"/>
</dbReference>
<keyword evidence="4" id="KW-0949">S-adenosyl-L-methionine</keyword>
<dbReference type="Proteomes" id="UP001500621">
    <property type="component" value="Unassembled WGS sequence"/>
</dbReference>
<dbReference type="GO" id="GO:0032259">
    <property type="term" value="P:methylation"/>
    <property type="evidence" value="ECO:0007669"/>
    <property type="project" value="UniProtKB-KW"/>
</dbReference>
<dbReference type="EMBL" id="BAABIM010000002">
    <property type="protein sequence ID" value="GAA4680381.1"/>
    <property type="molecule type" value="Genomic_DNA"/>
</dbReference>
<comment type="catalytic activity">
    <reaction evidence="5">
        <text>a 2'-deoxyadenosine in DNA + S-adenosyl-L-methionine = an N(6)-methyl-2'-deoxyadenosine in DNA + S-adenosyl-L-homocysteine + H(+)</text>
        <dbReference type="Rhea" id="RHEA:15197"/>
        <dbReference type="Rhea" id="RHEA-COMP:12418"/>
        <dbReference type="Rhea" id="RHEA-COMP:12419"/>
        <dbReference type="ChEBI" id="CHEBI:15378"/>
        <dbReference type="ChEBI" id="CHEBI:57856"/>
        <dbReference type="ChEBI" id="CHEBI:59789"/>
        <dbReference type="ChEBI" id="CHEBI:90615"/>
        <dbReference type="ChEBI" id="CHEBI:90616"/>
        <dbReference type="EC" id="2.1.1.72"/>
    </reaction>
</comment>
<reference evidence="8" key="1">
    <citation type="journal article" date="2019" name="Int. J. Syst. Evol. Microbiol.">
        <title>The Global Catalogue of Microorganisms (GCM) 10K type strain sequencing project: providing services to taxonomists for standard genome sequencing and annotation.</title>
        <authorList>
            <consortium name="The Broad Institute Genomics Platform"/>
            <consortium name="The Broad Institute Genome Sequencing Center for Infectious Disease"/>
            <person name="Wu L."/>
            <person name="Ma J."/>
        </authorList>
    </citation>
    <scope>NUCLEOTIDE SEQUENCE [LARGE SCALE GENOMIC DNA]</scope>
    <source>
        <strain evidence="8">JCM 18127</strain>
    </source>
</reference>
<evidence type="ECO:0000256" key="3">
    <source>
        <dbReference type="ARBA" id="ARBA00022679"/>
    </source>
</evidence>
<organism evidence="7 8">
    <name type="scientific">Nocardioides nanhaiensis</name>
    <dbReference type="NCBI Taxonomy" id="1476871"/>
    <lineage>
        <taxon>Bacteria</taxon>
        <taxon>Bacillati</taxon>
        <taxon>Actinomycetota</taxon>
        <taxon>Actinomycetes</taxon>
        <taxon>Propionibacteriales</taxon>
        <taxon>Nocardioidaceae</taxon>
        <taxon>Nocardioides</taxon>
    </lineage>
</organism>
<dbReference type="InterPro" id="IPR012327">
    <property type="entry name" value="MeTrfase_D12"/>
</dbReference>
<comment type="caution">
    <text evidence="7">The sequence shown here is derived from an EMBL/GenBank/DDBJ whole genome shotgun (WGS) entry which is preliminary data.</text>
</comment>
<dbReference type="SUPFAM" id="SSF53335">
    <property type="entry name" value="S-adenosyl-L-methionine-dependent methyltransferases"/>
    <property type="match status" value="1"/>
</dbReference>
<dbReference type="EC" id="2.1.1.72" evidence="1"/>
<dbReference type="InterPro" id="IPR002052">
    <property type="entry name" value="DNA_methylase_N6_adenine_CS"/>
</dbReference>
<accession>A0ABP8W576</accession>
<evidence type="ECO:0000313" key="8">
    <source>
        <dbReference type="Proteomes" id="UP001500621"/>
    </source>
</evidence>
<name>A0ABP8W576_9ACTN</name>
<keyword evidence="8" id="KW-1185">Reference proteome</keyword>
<evidence type="ECO:0000256" key="6">
    <source>
        <dbReference type="SAM" id="MobiDB-lite"/>
    </source>
</evidence>
<protein>
    <recommendedName>
        <fullName evidence="1">site-specific DNA-methyltransferase (adenine-specific)</fullName>
        <ecNumber evidence="1">2.1.1.72</ecNumber>
    </recommendedName>
</protein>
<proteinExistence type="predicted"/>
<dbReference type="PANTHER" id="PTHR30481">
    <property type="entry name" value="DNA ADENINE METHYLASE"/>
    <property type="match status" value="1"/>
</dbReference>
<evidence type="ECO:0000313" key="7">
    <source>
        <dbReference type="EMBL" id="GAA4680381.1"/>
    </source>
</evidence>
<dbReference type="InterPro" id="IPR029063">
    <property type="entry name" value="SAM-dependent_MTases_sf"/>
</dbReference>
<evidence type="ECO:0000256" key="4">
    <source>
        <dbReference type="ARBA" id="ARBA00022691"/>
    </source>
</evidence>
<evidence type="ECO:0000256" key="1">
    <source>
        <dbReference type="ARBA" id="ARBA00011900"/>
    </source>
</evidence>